<reference evidence="3" key="1">
    <citation type="journal article" date="2012" name="Science">
        <title>The Paleozoic origin of enzymatic lignin decomposition reconstructed from 31 fungal genomes.</title>
        <authorList>
            <person name="Floudas D."/>
            <person name="Binder M."/>
            <person name="Riley R."/>
            <person name="Barry K."/>
            <person name="Blanchette R.A."/>
            <person name="Henrissat B."/>
            <person name="Martinez A.T."/>
            <person name="Otillar R."/>
            <person name="Spatafora J.W."/>
            <person name="Yadav J.S."/>
            <person name="Aerts A."/>
            <person name="Benoit I."/>
            <person name="Boyd A."/>
            <person name="Carlson A."/>
            <person name="Copeland A."/>
            <person name="Coutinho P.M."/>
            <person name="de Vries R.P."/>
            <person name="Ferreira P."/>
            <person name="Findley K."/>
            <person name="Foster B."/>
            <person name="Gaskell J."/>
            <person name="Glotzer D."/>
            <person name="Gorecki P."/>
            <person name="Heitman J."/>
            <person name="Hesse C."/>
            <person name="Hori C."/>
            <person name="Igarashi K."/>
            <person name="Jurgens J.A."/>
            <person name="Kallen N."/>
            <person name="Kersten P."/>
            <person name="Kohler A."/>
            <person name="Kuees U."/>
            <person name="Kumar T.K.A."/>
            <person name="Kuo A."/>
            <person name="LaButti K."/>
            <person name="Larrondo L.F."/>
            <person name="Lindquist E."/>
            <person name="Ling A."/>
            <person name="Lombard V."/>
            <person name="Lucas S."/>
            <person name="Lundell T."/>
            <person name="Martin R."/>
            <person name="McLaughlin D.J."/>
            <person name="Morgenstern I."/>
            <person name="Morin E."/>
            <person name="Murat C."/>
            <person name="Nagy L.G."/>
            <person name="Nolan M."/>
            <person name="Ohm R.A."/>
            <person name="Patyshakuliyeva A."/>
            <person name="Rokas A."/>
            <person name="Ruiz-Duenas F.J."/>
            <person name="Sabat G."/>
            <person name="Salamov A."/>
            <person name="Samejima M."/>
            <person name="Schmutz J."/>
            <person name="Slot J.C."/>
            <person name="St John F."/>
            <person name="Stenlid J."/>
            <person name="Sun H."/>
            <person name="Sun S."/>
            <person name="Syed K."/>
            <person name="Tsang A."/>
            <person name="Wiebenga A."/>
            <person name="Young D."/>
            <person name="Pisabarro A."/>
            <person name="Eastwood D.C."/>
            <person name="Martin F."/>
            <person name="Cullen D."/>
            <person name="Grigoriev I.V."/>
            <person name="Hibbett D.S."/>
        </authorList>
    </citation>
    <scope>NUCLEOTIDE SEQUENCE [LARGE SCALE GENOMIC DNA]</scope>
    <source>
        <strain evidence="3">TFB10046</strain>
    </source>
</reference>
<name>J0CTY0_AURST</name>
<organism evidence="2 3">
    <name type="scientific">Auricularia subglabra (strain TFB-10046 / SS5)</name>
    <name type="common">White-rot fungus</name>
    <name type="synonym">Auricularia delicata (strain TFB10046)</name>
    <dbReference type="NCBI Taxonomy" id="717982"/>
    <lineage>
        <taxon>Eukaryota</taxon>
        <taxon>Fungi</taxon>
        <taxon>Dikarya</taxon>
        <taxon>Basidiomycota</taxon>
        <taxon>Agaricomycotina</taxon>
        <taxon>Agaricomycetes</taxon>
        <taxon>Auriculariales</taxon>
        <taxon>Auriculariaceae</taxon>
        <taxon>Auricularia</taxon>
    </lineage>
</organism>
<evidence type="ECO:0000256" key="1">
    <source>
        <dbReference type="SAM" id="MobiDB-lite"/>
    </source>
</evidence>
<dbReference type="EMBL" id="JH688083">
    <property type="protein sequence ID" value="EJD33791.1"/>
    <property type="molecule type" value="Genomic_DNA"/>
</dbReference>
<feature type="region of interest" description="Disordered" evidence="1">
    <location>
        <begin position="661"/>
        <end position="736"/>
    </location>
</feature>
<keyword evidence="3" id="KW-1185">Reference proteome</keyword>
<protein>
    <submittedName>
        <fullName evidence="2">Uncharacterized protein</fullName>
    </submittedName>
</protein>
<sequence length="1103" mass="123534">MLDKDLSDLDEDQLQTQFAHLPANVLARLKDVRERIIDCKHIIERWQRNEIVNVSDLTRVIERGPGGWEPGMPGQPTVVQRVANSRVYGFGDFQRECLGRRGSHVMHLPFDTAAYDSATSLAIEMAWYYNTLVELRKEGRSITSLPPVCIPRELLPDVGTLDRRSTGVLKGWMPYFRVVVSNGVKTQIIVGNRCVCPPLPPAQHQRRVLRYDGRFGPHEQQWAPQWDWDEAPYKAFIPLLAVRSLSSTTDSDLWYFRTHSEADLDIAFYRISDWMKDFLAVAPGLWMLGSVLRQSVMTGYLSARADWAFAIERRVAVQDITFEEMRLWDDMDHARDTVLMAADFLRNGRGTSLEIRLSLSDFQRAALDLRGWRVYCGALGQSHALTPTSGHSDEAVGDVLDKYRRVFLRGAFTTTREAADKYLAYNVPVWHVMPYEKAVWEELCKKETLGTAKYMRKLEYNGVSPECDALEMAPRRESVPAVAPYRRFLYSDAQLAEKATWAPRPGHLYPAFAMRSKDDEAIDVGGIRADNASGELREDDSSLWLTTADSDAERPVGQLGLENGEQSGNGKDAAVQPNLDDGTGAGEVGGGAETVRDDQLSDIQMRTPSPRAQELAGDGDEIEDSQGADLARDRPGVLPSREAAASPPAAQDFRAALLCYGSSDEDGGEPAASRRDDDDGTTSAAGMTAQSYVTSFATETVKRKAVRPGNTEPPSKRTRRFQTQKARDDAGLGEGETNLHLVGEGGNRPLHWERGPAWLAAPPLRLIHALAGIDLTSARQVLATAGAHAVVPQCLFDSSTEGRSTLPPLSFFLRAFIGDDEHGRTTVEVVMRALYRWIMMRHYLLRKMVAESGQQVTLLSRKVWVRLLKDKDGYSDWDEVVKALGLGVFDYREPERQEDDAAEHTVEVDSGSALTQFNRLSGFINISSAPNFNGIPLEPYVDGCTSWLSDEWRGYILYELGEMEFRHKLFQLDHLIRLSHPDHPAWRDESVVRRFNRVAACWGGGGLTVAVDDENWLVSNDFTKRTTALTHFSDLVREWPGAEGVPDKEHIKRATERVDAGLQTEELVEAEDKTWKAYMQAFWDYTRASPVLPLQRPVFPGTV</sequence>
<feature type="compositionally biased region" description="Gly residues" evidence="1">
    <location>
        <begin position="583"/>
        <end position="592"/>
    </location>
</feature>
<dbReference type="OrthoDB" id="2634326at2759"/>
<dbReference type="KEGG" id="adl:AURDEDRAFT_177134"/>
<feature type="compositionally biased region" description="Acidic residues" evidence="1">
    <location>
        <begin position="617"/>
        <end position="626"/>
    </location>
</feature>
<feature type="region of interest" description="Disordered" evidence="1">
    <location>
        <begin position="548"/>
        <end position="649"/>
    </location>
</feature>
<gene>
    <name evidence="2" type="ORF">AURDEDRAFT_177134</name>
</gene>
<dbReference type="AlphaFoldDB" id="J0CTY0"/>
<evidence type="ECO:0000313" key="3">
    <source>
        <dbReference type="Proteomes" id="UP000006514"/>
    </source>
</evidence>
<feature type="compositionally biased region" description="Polar residues" evidence="1">
    <location>
        <begin position="681"/>
        <end position="698"/>
    </location>
</feature>
<dbReference type="Proteomes" id="UP000006514">
    <property type="component" value="Unassembled WGS sequence"/>
</dbReference>
<evidence type="ECO:0000313" key="2">
    <source>
        <dbReference type="EMBL" id="EJD33791.1"/>
    </source>
</evidence>
<accession>J0CTY0</accession>
<dbReference type="InParanoid" id="J0CTY0"/>
<proteinExistence type="predicted"/>